<evidence type="ECO:0000313" key="2">
    <source>
        <dbReference type="Proteomes" id="UP000198584"/>
    </source>
</evidence>
<keyword evidence="2" id="KW-1185">Reference proteome</keyword>
<accession>A0A1H4GW75</accession>
<protein>
    <submittedName>
        <fullName evidence="1">Uncharacterized protein</fullName>
    </submittedName>
</protein>
<dbReference type="EMBL" id="FNQR01000019">
    <property type="protein sequence ID" value="SEB13827.1"/>
    <property type="molecule type" value="Genomic_DNA"/>
</dbReference>
<dbReference type="AlphaFoldDB" id="A0A1H4GW75"/>
<gene>
    <name evidence="1" type="ORF">SAMN05421743_11947</name>
</gene>
<evidence type="ECO:0000313" key="1">
    <source>
        <dbReference type="EMBL" id="SEB13827.1"/>
    </source>
</evidence>
<sequence length="187" mass="22300">MNNRLQKKKIKKIVHHTLEKIDISLDVHIQTTQVNMIYDFIQNLLIIDIDRVRKARNEMNTPVPLEDYIKALVLHEVGHYLDQEALWASVPRTLEIRKIKRETPYFERTKDLDLFQMDIEEHEMEYTFEETAWNNAAVLNEQFNMVGWDSFEQVRFESLLSYTAVYNRDLLIYQALLKQKTGKQLAV</sequence>
<name>A0A1H4GW75_9BACI</name>
<reference evidence="1 2" key="1">
    <citation type="submission" date="2016-10" db="EMBL/GenBank/DDBJ databases">
        <authorList>
            <person name="de Groot N.N."/>
        </authorList>
    </citation>
    <scope>NUCLEOTIDE SEQUENCE [LARGE SCALE GENOMIC DNA]</scope>
    <source>
        <strain evidence="1 2">CCM7597</strain>
    </source>
</reference>
<dbReference type="Proteomes" id="UP000198584">
    <property type="component" value="Unassembled WGS sequence"/>
</dbReference>
<organism evidence="1 2">
    <name type="scientific">Thalassobacillus cyri</name>
    <dbReference type="NCBI Taxonomy" id="571932"/>
    <lineage>
        <taxon>Bacteria</taxon>
        <taxon>Bacillati</taxon>
        <taxon>Bacillota</taxon>
        <taxon>Bacilli</taxon>
        <taxon>Bacillales</taxon>
        <taxon>Bacillaceae</taxon>
        <taxon>Thalassobacillus</taxon>
    </lineage>
</organism>
<proteinExistence type="predicted"/>